<keyword evidence="4" id="KW-1185">Reference proteome</keyword>
<evidence type="ECO:0000313" key="4">
    <source>
        <dbReference type="Proteomes" id="UP000019804"/>
    </source>
</evidence>
<feature type="signal peptide" evidence="2">
    <location>
        <begin position="1"/>
        <end position="20"/>
    </location>
</feature>
<dbReference type="Proteomes" id="UP000019804">
    <property type="component" value="Unassembled WGS sequence"/>
</dbReference>
<evidence type="ECO:0000256" key="1">
    <source>
        <dbReference type="SAM" id="Phobius"/>
    </source>
</evidence>
<organism evidence="3 4">
    <name type="scientific">Aspergillus ruber (strain CBS 135680)</name>
    <dbReference type="NCBI Taxonomy" id="1388766"/>
    <lineage>
        <taxon>Eukaryota</taxon>
        <taxon>Fungi</taxon>
        <taxon>Dikarya</taxon>
        <taxon>Ascomycota</taxon>
        <taxon>Pezizomycotina</taxon>
        <taxon>Eurotiomycetes</taxon>
        <taxon>Eurotiomycetidae</taxon>
        <taxon>Eurotiales</taxon>
        <taxon>Aspergillaceae</taxon>
        <taxon>Aspergillus</taxon>
        <taxon>Aspergillus subgen. Aspergillus</taxon>
    </lineage>
</organism>
<feature type="transmembrane region" description="Helical" evidence="1">
    <location>
        <begin position="429"/>
        <end position="451"/>
    </location>
</feature>
<dbReference type="EMBL" id="KK088436">
    <property type="protein sequence ID" value="EYE92482.1"/>
    <property type="molecule type" value="Genomic_DNA"/>
</dbReference>
<dbReference type="Gene3D" id="3.20.20.190">
    <property type="entry name" value="Phosphatidylinositol (PI) phosphodiesterase"/>
    <property type="match status" value="1"/>
</dbReference>
<gene>
    <name evidence="3" type="ORF">EURHEDRAFT_415242</name>
</gene>
<dbReference type="GO" id="GO:0006629">
    <property type="term" value="P:lipid metabolic process"/>
    <property type="evidence" value="ECO:0007669"/>
    <property type="project" value="InterPro"/>
</dbReference>
<dbReference type="InterPro" id="IPR017946">
    <property type="entry name" value="PLC-like_Pdiesterase_TIM-brl"/>
</dbReference>
<dbReference type="CDD" id="cd08588">
    <property type="entry name" value="PI-PLCc_At5g67130_like"/>
    <property type="match status" value="1"/>
</dbReference>
<keyword evidence="1" id="KW-0812">Transmembrane</keyword>
<dbReference type="OrthoDB" id="7984201at2759"/>
<reference evidence="4" key="1">
    <citation type="journal article" date="2014" name="Nat. Commun.">
        <title>Genomic adaptations of the halophilic Dead Sea filamentous fungus Eurotium rubrum.</title>
        <authorList>
            <person name="Kis-Papo T."/>
            <person name="Weig A.R."/>
            <person name="Riley R."/>
            <person name="Persoh D."/>
            <person name="Salamov A."/>
            <person name="Sun H."/>
            <person name="Lipzen A."/>
            <person name="Wasser S.P."/>
            <person name="Rambold G."/>
            <person name="Grigoriev I.V."/>
            <person name="Nevo E."/>
        </authorList>
    </citation>
    <scope>NUCLEOTIDE SEQUENCE [LARGE SCALE GENOMIC DNA]</scope>
    <source>
        <strain evidence="4">CBS 135680</strain>
    </source>
</reference>
<dbReference type="GeneID" id="63697757"/>
<keyword evidence="1" id="KW-1133">Transmembrane helix</keyword>
<name>A0A017S697_ASPRC</name>
<feature type="chain" id="PRO_5001495462" evidence="2">
    <location>
        <begin position="21"/>
        <end position="455"/>
    </location>
</feature>
<dbReference type="STRING" id="1388766.A0A017S697"/>
<dbReference type="PANTHER" id="PTHR13593">
    <property type="match status" value="1"/>
</dbReference>
<dbReference type="SUPFAM" id="SSF51695">
    <property type="entry name" value="PLC-like phosphodiesterases"/>
    <property type="match status" value="1"/>
</dbReference>
<sequence>MRWTTHLLPLFLGAILPSQAQDGTLALTNSAFTLEGTLTSDGEVTVPTGEYQTYSSTITLSNDGDLTSATVTGSGSSMDVKSATGNASSSYTTTSDSVTMLVGGMHTTVLGNASASATNATSRPTSTPVVNTQPCNGYPEFCTKKYSNITMVAAHNSPFVKQGNVAANQVLDVTTQLNDGIRMLQFQTHLVNDTMYLCHSSCDLLNMGPLEDYLVTVTEWMKAHPYDVVTILMGNSDYVSPKYFTKPVENSGLKDLVYTPRKIPMALDDWPSLSDMILINQRAVMFLDYQANQTADPWLMDEFSQVWETPFSPTDREFPCTVQRPPGLAPQDANNRLYIANHNLNLEFNFGSLNLLIPNTELLNETNAVSGYGSLGRMANNCTTNWNRPPNFLLVDYYNYGSFNGSVFEVAAEMNNVTYNGQCCGTTSAASYLAGLNMMTMLLVIAGVQMFTRYF</sequence>
<dbReference type="GO" id="GO:0008081">
    <property type="term" value="F:phosphoric diester hydrolase activity"/>
    <property type="evidence" value="ECO:0007669"/>
    <property type="project" value="InterPro"/>
</dbReference>
<dbReference type="PANTHER" id="PTHR13593:SF140">
    <property type="entry name" value="PLC-LIKE PHOSPHODIESTERASE"/>
    <property type="match status" value="1"/>
</dbReference>
<evidence type="ECO:0000313" key="3">
    <source>
        <dbReference type="EMBL" id="EYE92482.1"/>
    </source>
</evidence>
<protein>
    <submittedName>
        <fullName evidence="3">PLC-like phosphodiesterase</fullName>
    </submittedName>
</protein>
<proteinExistence type="predicted"/>
<dbReference type="RefSeq" id="XP_040636170.1">
    <property type="nucleotide sequence ID" value="XM_040782633.1"/>
</dbReference>
<dbReference type="InterPro" id="IPR051057">
    <property type="entry name" value="PI-PLC_domain"/>
</dbReference>
<evidence type="ECO:0000256" key="2">
    <source>
        <dbReference type="SAM" id="SignalP"/>
    </source>
</evidence>
<keyword evidence="1" id="KW-0472">Membrane</keyword>
<dbReference type="AlphaFoldDB" id="A0A017S697"/>
<dbReference type="HOGENOM" id="CLU_037358_0_1_1"/>
<keyword evidence="2" id="KW-0732">Signal</keyword>
<dbReference type="Pfam" id="PF26146">
    <property type="entry name" value="PI-PLC_X"/>
    <property type="match status" value="1"/>
</dbReference>
<accession>A0A017S697</accession>